<dbReference type="GO" id="GO:0035267">
    <property type="term" value="C:NuA4 histone acetyltransferase complex"/>
    <property type="evidence" value="ECO:0007669"/>
    <property type="project" value="TreeGrafter"/>
</dbReference>
<dbReference type="Pfam" id="PF01853">
    <property type="entry name" value="MOZ_SAS"/>
    <property type="match status" value="1"/>
</dbReference>
<evidence type="ECO:0000256" key="12">
    <source>
        <dbReference type="ARBA" id="ARBA00023315"/>
    </source>
</evidence>
<dbReference type="InterPro" id="IPR002717">
    <property type="entry name" value="HAT_MYST-type"/>
</dbReference>
<dbReference type="AlphaFoldDB" id="A0AAJ0M1S5"/>
<feature type="region of interest" description="Disordered" evidence="15">
    <location>
        <begin position="548"/>
        <end position="590"/>
    </location>
</feature>
<keyword evidence="9" id="KW-0805">Transcription regulation</keyword>
<dbReference type="PANTHER" id="PTHR10615">
    <property type="entry name" value="HISTONE ACETYLTRANSFERASE"/>
    <property type="match status" value="1"/>
</dbReference>
<dbReference type="GeneID" id="87883781"/>
<comment type="function">
    <text evidence="13">Catalytic component of the NuA4 histone acetyltransferase (HAT) complex which is involved in epigenetic transcriptional activation of selected genes principally by acetylation of nucleosomal histones H4, H3, H2B, H2A and H2A variant H2A.Z. Acetylates histone H4 to form H4K5ac, H4K8ac, H4K12ac and H4K16ac, histone H3 to form H3K14ac, and histone H2A to form H2AK4ac and H2AK7ac. The NuA4 complex is involved in the DNA damage response and is required for chromosome segregation. The NuA4 complex plays a direct role in repair of DNA double-strand breaks (DSBs) through homologous recombination. Recruitment to promoters depends on H3K4me. Also acetylates non-histone proteins. In addition to protein acetyltransferase, can use different acyl-CoA substrates, such as 2-hydroxyisobutanoyl-CoA (2-hydroxyisobutyryl-CoA) or (2E)-butenoyl-CoA (crotonyl-CoA), and is able to mediate protein 2-hydroxyisobutyrylation and crotonylation, respectively.</text>
</comment>
<dbReference type="PANTHER" id="PTHR10615:SF219">
    <property type="entry name" value="HISTONE ACETYLTRANSFERASE KAT5"/>
    <property type="match status" value="1"/>
</dbReference>
<accession>A0AAJ0M1S5</accession>
<keyword evidence="10" id="KW-0804">Transcription</keyword>
<evidence type="ECO:0000256" key="3">
    <source>
        <dbReference type="ARBA" id="ARBA00013184"/>
    </source>
</evidence>
<evidence type="ECO:0000256" key="9">
    <source>
        <dbReference type="ARBA" id="ARBA00023015"/>
    </source>
</evidence>
<evidence type="ECO:0000313" key="17">
    <source>
        <dbReference type="EMBL" id="KAK3305824.1"/>
    </source>
</evidence>
<dbReference type="GO" id="GO:0008270">
    <property type="term" value="F:zinc ion binding"/>
    <property type="evidence" value="ECO:0007669"/>
    <property type="project" value="UniProtKB-KW"/>
</dbReference>
<evidence type="ECO:0000256" key="11">
    <source>
        <dbReference type="ARBA" id="ARBA00023242"/>
    </source>
</evidence>
<sequence length="638" mass="69606">MPAHLKRKRVDGGLEPSPTVTTNGTAVNAPFPRRATRHSSIPPLPVPSNPEPRRRRRRADNGETGETAQLSRSPRGKENVPLHPEQVSKLTTHLTRHSSVSEGTRHPSGINIDRAPSTKLSTPAPTAQMAELDSQRQRPQSRRTSAAGVPYMAHQQAVSVGRTKPIIMATSVAQSAQLMTPTRTVTPNRGRRAAGNGGETDRNIDKVVLGDICFRAWYPSYYGKEVLGDISGSTAKSGKDAQGKNNGTTSAHDDGAKSATNGGKAHGRRDRDNPLSMLDRLYVCPSCFKYSKELVTWWEHVRWCERQGHVPGNKIYTHPKGKRTVLVPSGQPSKQARGKRGSVGQKMVEETVQDEGEWSIWEVDGESDVLFCQNLSLFAKLFLDNKSVFFDVTGFNYFLLVYTAPAPQTNPDAEVTEIVQPHSQIVGFFSKEKISWDNNNLACILVFPPWQRKGLGALLMGVSYEISRREGLLGGPEKPISDLGKRGYKRFWAGEIARWILSLDPSPSPSSPGGSGETVVDIEACSQATWIAPEDCLLVLQEMGVAEHAGKGPPRRRVQEPKAEEQQPGSNGSNGNDPVGTTKAEATDQVQRVRISQSAVKAWVAAHKIPLERACDPNGFVEGYAMKNGSTAPEEVAA</sequence>
<keyword evidence="6" id="KW-0863">Zinc-finger</keyword>
<dbReference type="SUPFAM" id="SSF55729">
    <property type="entry name" value="Acyl-CoA N-acyltransferases (Nat)"/>
    <property type="match status" value="1"/>
</dbReference>
<reference evidence="17" key="2">
    <citation type="submission" date="2023-06" db="EMBL/GenBank/DDBJ databases">
        <authorList>
            <consortium name="Lawrence Berkeley National Laboratory"/>
            <person name="Mondo S.J."/>
            <person name="Hensen N."/>
            <person name="Bonometti L."/>
            <person name="Westerberg I."/>
            <person name="Brannstrom I.O."/>
            <person name="Guillou S."/>
            <person name="Cros-Aarteil S."/>
            <person name="Calhoun S."/>
            <person name="Haridas S."/>
            <person name="Kuo A."/>
            <person name="Pangilinan J."/>
            <person name="Riley R."/>
            <person name="Labutti K."/>
            <person name="Andreopoulos B."/>
            <person name="Lipzen A."/>
            <person name="Chen C."/>
            <person name="Yanf M."/>
            <person name="Daum C."/>
            <person name="Ng V."/>
            <person name="Clum A."/>
            <person name="Steindorff A."/>
            <person name="Ohm R."/>
            <person name="Martin F."/>
            <person name="Silar P."/>
            <person name="Natvig D."/>
            <person name="Lalanne C."/>
            <person name="Gautier V."/>
            <person name="Ament-Velasquez S.L."/>
            <person name="Kruys A."/>
            <person name="Hutchinson M.I."/>
            <person name="Powell A.J."/>
            <person name="Barry K."/>
            <person name="Miller A.N."/>
            <person name="Grigoriev I.V."/>
            <person name="Debuchy R."/>
            <person name="Gladieux P."/>
            <person name="Thoren M.H."/>
            <person name="Johannesson H."/>
        </authorList>
    </citation>
    <scope>NUCLEOTIDE SEQUENCE</scope>
    <source>
        <strain evidence="17">CBS 333.67</strain>
    </source>
</reference>
<keyword evidence="7" id="KW-0862">Zinc</keyword>
<evidence type="ECO:0000256" key="2">
    <source>
        <dbReference type="ARBA" id="ARBA00010107"/>
    </source>
</evidence>
<keyword evidence="5" id="KW-0479">Metal-binding</keyword>
<feature type="compositionally biased region" description="Polar residues" evidence="15">
    <location>
        <begin position="567"/>
        <end position="576"/>
    </location>
</feature>
<dbReference type="EC" id="2.3.1.48" evidence="3"/>
<keyword evidence="11" id="KW-0539">Nucleus</keyword>
<organism evidence="17 18">
    <name type="scientific">Chaetomium strumarium</name>
    <dbReference type="NCBI Taxonomy" id="1170767"/>
    <lineage>
        <taxon>Eukaryota</taxon>
        <taxon>Fungi</taxon>
        <taxon>Dikarya</taxon>
        <taxon>Ascomycota</taxon>
        <taxon>Pezizomycotina</taxon>
        <taxon>Sordariomycetes</taxon>
        <taxon>Sordariomycetidae</taxon>
        <taxon>Sordariales</taxon>
        <taxon>Chaetomiaceae</taxon>
        <taxon>Chaetomium</taxon>
    </lineage>
</organism>
<evidence type="ECO:0000256" key="5">
    <source>
        <dbReference type="ARBA" id="ARBA00022723"/>
    </source>
</evidence>
<dbReference type="InterPro" id="IPR016181">
    <property type="entry name" value="Acyl_CoA_acyltransferase"/>
</dbReference>
<keyword evidence="12" id="KW-0012">Acyltransferase</keyword>
<evidence type="ECO:0000256" key="1">
    <source>
        <dbReference type="ARBA" id="ARBA00004123"/>
    </source>
</evidence>
<gene>
    <name evidence="17" type="ORF">B0T15DRAFT_398391</name>
</gene>
<evidence type="ECO:0000256" key="4">
    <source>
        <dbReference type="ARBA" id="ARBA00022679"/>
    </source>
</evidence>
<comment type="similarity">
    <text evidence="2">Belongs to the MYST (SAS/MOZ) family.</text>
</comment>
<dbReference type="PROSITE" id="PS51726">
    <property type="entry name" value="MYST_HAT"/>
    <property type="match status" value="1"/>
</dbReference>
<feature type="active site" description="Proton donor/acceptor" evidence="14">
    <location>
        <position position="477"/>
    </location>
</feature>
<keyword evidence="18" id="KW-1185">Reference proteome</keyword>
<feature type="region of interest" description="Disordered" evidence="15">
    <location>
        <begin position="1"/>
        <end position="148"/>
    </location>
</feature>
<comment type="subcellular location">
    <subcellularLocation>
        <location evidence="1">Nucleus</location>
    </subcellularLocation>
</comment>
<keyword evidence="4" id="KW-0808">Transferase</keyword>
<name>A0AAJ0M1S5_9PEZI</name>
<dbReference type="Proteomes" id="UP001273166">
    <property type="component" value="Unassembled WGS sequence"/>
</dbReference>
<evidence type="ECO:0000313" key="18">
    <source>
        <dbReference type="Proteomes" id="UP001273166"/>
    </source>
</evidence>
<evidence type="ECO:0000256" key="13">
    <source>
        <dbReference type="ARBA" id="ARBA00045805"/>
    </source>
</evidence>
<dbReference type="Gene3D" id="1.10.10.10">
    <property type="entry name" value="Winged helix-like DNA-binding domain superfamily/Winged helix DNA-binding domain"/>
    <property type="match status" value="1"/>
</dbReference>
<evidence type="ECO:0000259" key="16">
    <source>
        <dbReference type="PROSITE" id="PS51726"/>
    </source>
</evidence>
<feature type="compositionally biased region" description="Polar residues" evidence="15">
    <location>
        <begin position="88"/>
        <end position="102"/>
    </location>
</feature>
<proteinExistence type="inferred from homology"/>
<evidence type="ECO:0000256" key="8">
    <source>
        <dbReference type="ARBA" id="ARBA00022990"/>
    </source>
</evidence>
<dbReference type="Gene3D" id="3.40.630.30">
    <property type="match status" value="1"/>
</dbReference>
<keyword evidence="8" id="KW-0007">Acetylation</keyword>
<dbReference type="InterPro" id="IPR050603">
    <property type="entry name" value="MYST_HAT"/>
</dbReference>
<dbReference type="GO" id="GO:0006355">
    <property type="term" value="P:regulation of DNA-templated transcription"/>
    <property type="evidence" value="ECO:0007669"/>
    <property type="project" value="InterPro"/>
</dbReference>
<dbReference type="FunFam" id="3.40.630.30:FF:000067">
    <property type="entry name" value="Histone acetyltransferase"/>
    <property type="match status" value="1"/>
</dbReference>
<dbReference type="GO" id="GO:0046972">
    <property type="term" value="F:histone H4K16 acetyltransferase activity"/>
    <property type="evidence" value="ECO:0007669"/>
    <property type="project" value="TreeGrafter"/>
</dbReference>
<reference evidence="17" key="1">
    <citation type="journal article" date="2023" name="Mol. Phylogenet. Evol.">
        <title>Genome-scale phylogeny and comparative genomics of the fungal order Sordariales.</title>
        <authorList>
            <person name="Hensen N."/>
            <person name="Bonometti L."/>
            <person name="Westerberg I."/>
            <person name="Brannstrom I.O."/>
            <person name="Guillou S."/>
            <person name="Cros-Aarteil S."/>
            <person name="Calhoun S."/>
            <person name="Haridas S."/>
            <person name="Kuo A."/>
            <person name="Mondo S."/>
            <person name="Pangilinan J."/>
            <person name="Riley R."/>
            <person name="LaButti K."/>
            <person name="Andreopoulos B."/>
            <person name="Lipzen A."/>
            <person name="Chen C."/>
            <person name="Yan M."/>
            <person name="Daum C."/>
            <person name="Ng V."/>
            <person name="Clum A."/>
            <person name="Steindorff A."/>
            <person name="Ohm R.A."/>
            <person name="Martin F."/>
            <person name="Silar P."/>
            <person name="Natvig D.O."/>
            <person name="Lalanne C."/>
            <person name="Gautier V."/>
            <person name="Ament-Velasquez S.L."/>
            <person name="Kruys A."/>
            <person name="Hutchinson M.I."/>
            <person name="Powell A.J."/>
            <person name="Barry K."/>
            <person name="Miller A.N."/>
            <person name="Grigoriev I.V."/>
            <person name="Debuchy R."/>
            <person name="Gladieux P."/>
            <person name="Hiltunen Thoren M."/>
            <person name="Johannesson H."/>
        </authorList>
    </citation>
    <scope>NUCLEOTIDE SEQUENCE</scope>
    <source>
        <strain evidence="17">CBS 333.67</strain>
    </source>
</reference>
<comment type="caution">
    <text evidence="17">The sequence shown here is derived from an EMBL/GenBank/DDBJ whole genome shotgun (WGS) entry which is preliminary data.</text>
</comment>
<evidence type="ECO:0000256" key="6">
    <source>
        <dbReference type="ARBA" id="ARBA00022771"/>
    </source>
</evidence>
<dbReference type="InterPro" id="IPR036388">
    <property type="entry name" value="WH-like_DNA-bd_sf"/>
</dbReference>
<dbReference type="GO" id="GO:0005634">
    <property type="term" value="C:nucleus"/>
    <property type="evidence" value="ECO:0007669"/>
    <property type="project" value="UniProtKB-SubCell"/>
</dbReference>
<dbReference type="Gene3D" id="3.30.60.60">
    <property type="entry name" value="N-acetyl transferase-like"/>
    <property type="match status" value="1"/>
</dbReference>
<protein>
    <recommendedName>
        <fullName evidence="3">histone acetyltransferase</fullName>
        <ecNumber evidence="3">2.3.1.48</ecNumber>
    </recommendedName>
</protein>
<evidence type="ECO:0000256" key="7">
    <source>
        <dbReference type="ARBA" id="ARBA00022833"/>
    </source>
</evidence>
<dbReference type="EMBL" id="JAUDZG010000004">
    <property type="protein sequence ID" value="KAK3305824.1"/>
    <property type="molecule type" value="Genomic_DNA"/>
</dbReference>
<evidence type="ECO:0000256" key="14">
    <source>
        <dbReference type="PIRSR" id="PIRSR602717-51"/>
    </source>
</evidence>
<evidence type="ECO:0000256" key="15">
    <source>
        <dbReference type="SAM" id="MobiDB-lite"/>
    </source>
</evidence>
<evidence type="ECO:0000256" key="10">
    <source>
        <dbReference type="ARBA" id="ARBA00023163"/>
    </source>
</evidence>
<dbReference type="RefSeq" id="XP_062721604.1">
    <property type="nucleotide sequence ID" value="XM_062864952.1"/>
</dbReference>
<feature type="domain" description="MYST-type HAT" evidence="16">
    <location>
        <begin position="199"/>
        <end position="568"/>
    </location>
</feature>
<feature type="region of interest" description="Disordered" evidence="15">
    <location>
        <begin position="235"/>
        <end position="272"/>
    </location>
</feature>